<comment type="caution">
    <text evidence="2">The sequence shown here is derived from an EMBL/GenBank/DDBJ whole genome shotgun (WGS) entry which is preliminary data.</text>
</comment>
<evidence type="ECO:0000313" key="3">
    <source>
        <dbReference type="Proteomes" id="UP000265882"/>
    </source>
</evidence>
<keyword evidence="1" id="KW-0812">Transmembrane</keyword>
<evidence type="ECO:0000256" key="1">
    <source>
        <dbReference type="SAM" id="Phobius"/>
    </source>
</evidence>
<protein>
    <submittedName>
        <fullName evidence="2">DUF4900 domain-containing protein</fullName>
    </submittedName>
</protein>
<evidence type="ECO:0000313" key="2">
    <source>
        <dbReference type="EMBL" id="RJP18971.1"/>
    </source>
</evidence>
<name>A0A3A4NTS7_ABYX5</name>
<keyword evidence="1" id="KW-0472">Membrane</keyword>
<gene>
    <name evidence="2" type="ORF">C4520_13550</name>
</gene>
<keyword evidence="1" id="KW-1133">Transmembrane helix</keyword>
<dbReference type="AlphaFoldDB" id="A0A3A4NTS7"/>
<reference evidence="2 3" key="1">
    <citation type="journal article" date="2017" name="ISME J.">
        <title>Energy and carbon metabolisms in a deep terrestrial subsurface fluid microbial community.</title>
        <authorList>
            <person name="Momper L."/>
            <person name="Jungbluth S.P."/>
            <person name="Lee M.D."/>
            <person name="Amend J.P."/>
        </authorList>
    </citation>
    <scope>NUCLEOTIDE SEQUENCE [LARGE SCALE GENOMIC DNA]</scope>
    <source>
        <strain evidence="2">SURF_5</strain>
    </source>
</reference>
<feature type="transmembrane region" description="Helical" evidence="1">
    <location>
        <begin position="39"/>
        <end position="60"/>
    </location>
</feature>
<sequence>MARNMLLVNSDHATRRGIMISQKASRCFPGGAVAGDPRGFLLISLAMVLFVAAVFVSVAATRTIQDKQSTAIRAENVESFYAAQAGEHAMKAAIRRDALARFSGFQAGWPGTGPILSNPESFFADHVTLPGVQLPNSACFEQVEADLAFVSQEITPIRQVYNFQYTITSRGTNPDSADRLMRIVSTGNFQIQVDRQSFANYALFTDKHTLTSGTRVWFTTNTNFSGRVHTNDRFAFAYNPTFSNGLVSSVADDAYYYNNGNPKLLAADHNAPKDVPVFGEGFERGADEIDLPPNAFDQLEASVGGSAADNDELRTRLGLPPDAAPPPDGIYVPNDGASLTGGIYVQGTAADVLVYVDGGGNQCYNISHSNGSTSNIVVDAANNLTTVNSITYTGTPNGALYVAGDIESLGGPSRTGEGEIPPAIESETAASVFAEGDVVITRDLAYEDNPLTTPDAENVFGVFSPGGDIRIGATAPDDVVIHGTLMTSAPNGVVQVDGYSSGEPRGTATILGGVISSYYGAFGTFNGSGHATGYARNFIYDMRLNGGLAPPFFPTTSLFLPAGLGMNQVQWISQGQYIPGYSESFELPSDEPDFNPDFS</sequence>
<organism evidence="2 3">
    <name type="scientific">Abyssobacteria bacterium (strain SURF_5)</name>
    <dbReference type="NCBI Taxonomy" id="2093360"/>
    <lineage>
        <taxon>Bacteria</taxon>
        <taxon>Pseudomonadati</taxon>
        <taxon>Candidatus Hydrogenedentota</taxon>
        <taxon>Candidatus Abyssobacteria</taxon>
    </lineage>
</organism>
<dbReference type="EMBL" id="QZKU01000094">
    <property type="protein sequence ID" value="RJP18971.1"/>
    <property type="molecule type" value="Genomic_DNA"/>
</dbReference>
<dbReference type="Pfam" id="PF16241">
    <property type="entry name" value="DUF4900"/>
    <property type="match status" value="1"/>
</dbReference>
<proteinExistence type="predicted"/>
<dbReference type="Proteomes" id="UP000265882">
    <property type="component" value="Unassembled WGS sequence"/>
</dbReference>
<dbReference type="InterPro" id="IPR032601">
    <property type="entry name" value="DUF4900"/>
</dbReference>
<accession>A0A3A4NTS7</accession>